<evidence type="ECO:0000256" key="1">
    <source>
        <dbReference type="SAM" id="MobiDB-lite"/>
    </source>
</evidence>
<dbReference type="AlphaFoldDB" id="A0A2K3CPZ7"/>
<dbReference type="GeneID" id="66056998"/>
<evidence type="ECO:0000313" key="4">
    <source>
        <dbReference type="Proteomes" id="UP000006906"/>
    </source>
</evidence>
<dbReference type="EMBL" id="CM008978">
    <property type="protein sequence ID" value="PNW70362.1"/>
    <property type="molecule type" value="Genomic_DNA"/>
</dbReference>
<feature type="region of interest" description="Disordered" evidence="1">
    <location>
        <begin position="98"/>
        <end position="144"/>
    </location>
</feature>
<dbReference type="Gramene" id="PNW70362">
    <property type="protein sequence ID" value="PNW70362"/>
    <property type="gene ID" value="CHLRE_17g716613v5"/>
</dbReference>
<keyword evidence="4" id="KW-1185">Reference proteome</keyword>
<protein>
    <recommendedName>
        <fullName evidence="5">Secreted protein</fullName>
    </recommendedName>
</protein>
<evidence type="ECO:0000313" key="3">
    <source>
        <dbReference type="EMBL" id="PNW70362.1"/>
    </source>
</evidence>
<reference evidence="3 4" key="1">
    <citation type="journal article" date="2007" name="Science">
        <title>The Chlamydomonas genome reveals the evolution of key animal and plant functions.</title>
        <authorList>
            <person name="Merchant S.S."/>
            <person name="Prochnik S.E."/>
            <person name="Vallon O."/>
            <person name="Harris E.H."/>
            <person name="Karpowicz S.J."/>
            <person name="Witman G.B."/>
            <person name="Terry A."/>
            <person name="Salamov A."/>
            <person name="Fritz-Laylin L.K."/>
            <person name="Marechal-Drouard L."/>
            <person name="Marshall W.F."/>
            <person name="Qu L.H."/>
            <person name="Nelson D.R."/>
            <person name="Sanderfoot A.A."/>
            <person name="Spalding M.H."/>
            <person name="Kapitonov V.V."/>
            <person name="Ren Q."/>
            <person name="Ferris P."/>
            <person name="Lindquist E."/>
            <person name="Shapiro H."/>
            <person name="Lucas S.M."/>
            <person name="Grimwood J."/>
            <person name="Schmutz J."/>
            <person name="Cardol P."/>
            <person name="Cerutti H."/>
            <person name="Chanfreau G."/>
            <person name="Chen C.L."/>
            <person name="Cognat V."/>
            <person name="Croft M.T."/>
            <person name="Dent R."/>
            <person name="Dutcher S."/>
            <person name="Fernandez E."/>
            <person name="Fukuzawa H."/>
            <person name="Gonzalez-Ballester D."/>
            <person name="Gonzalez-Halphen D."/>
            <person name="Hallmann A."/>
            <person name="Hanikenne M."/>
            <person name="Hippler M."/>
            <person name="Inwood W."/>
            <person name="Jabbari K."/>
            <person name="Kalanon M."/>
            <person name="Kuras R."/>
            <person name="Lefebvre P.A."/>
            <person name="Lemaire S.D."/>
            <person name="Lobanov A.V."/>
            <person name="Lohr M."/>
            <person name="Manuell A."/>
            <person name="Meier I."/>
            <person name="Mets L."/>
            <person name="Mittag M."/>
            <person name="Mittelmeier T."/>
            <person name="Moroney J.V."/>
            <person name="Moseley J."/>
            <person name="Napoli C."/>
            <person name="Nedelcu A.M."/>
            <person name="Niyogi K."/>
            <person name="Novoselov S.V."/>
            <person name="Paulsen I.T."/>
            <person name="Pazour G."/>
            <person name="Purton S."/>
            <person name="Ral J.P."/>
            <person name="Riano-Pachon D.M."/>
            <person name="Riekhof W."/>
            <person name="Rymarquis L."/>
            <person name="Schroda M."/>
            <person name="Stern D."/>
            <person name="Umen J."/>
            <person name="Willows R."/>
            <person name="Wilson N."/>
            <person name="Zimmer S.L."/>
            <person name="Allmer J."/>
            <person name="Balk J."/>
            <person name="Bisova K."/>
            <person name="Chen C.J."/>
            <person name="Elias M."/>
            <person name="Gendler K."/>
            <person name="Hauser C."/>
            <person name="Lamb M.R."/>
            <person name="Ledford H."/>
            <person name="Long J.C."/>
            <person name="Minagawa J."/>
            <person name="Page M.D."/>
            <person name="Pan J."/>
            <person name="Pootakham W."/>
            <person name="Roje S."/>
            <person name="Rose A."/>
            <person name="Stahlberg E."/>
            <person name="Terauchi A.M."/>
            <person name="Yang P."/>
            <person name="Ball S."/>
            <person name="Bowler C."/>
            <person name="Dieckmann C.L."/>
            <person name="Gladyshev V.N."/>
            <person name="Green P."/>
            <person name="Jorgensen R."/>
            <person name="Mayfield S."/>
            <person name="Mueller-Roeber B."/>
            <person name="Rajamani S."/>
            <person name="Sayre R.T."/>
            <person name="Brokstein P."/>
            <person name="Dubchak I."/>
            <person name="Goodstein D."/>
            <person name="Hornick L."/>
            <person name="Huang Y.W."/>
            <person name="Jhaveri J."/>
            <person name="Luo Y."/>
            <person name="Martinez D."/>
            <person name="Ngau W.C."/>
            <person name="Otillar B."/>
            <person name="Poliakov A."/>
            <person name="Porter A."/>
            <person name="Szajkowski L."/>
            <person name="Werner G."/>
            <person name="Zhou K."/>
            <person name="Grigoriev I.V."/>
            <person name="Rokhsar D.S."/>
            <person name="Grossman A.R."/>
        </authorList>
    </citation>
    <scope>NUCLEOTIDE SEQUENCE [LARGE SCALE GENOMIC DNA]</scope>
    <source>
        <strain evidence="4">CC-503</strain>
    </source>
</reference>
<dbReference type="Proteomes" id="UP000006906">
    <property type="component" value="Chromosome 17"/>
</dbReference>
<organism evidence="3 4">
    <name type="scientific">Chlamydomonas reinhardtii</name>
    <name type="common">Chlamydomonas smithii</name>
    <dbReference type="NCBI Taxonomy" id="3055"/>
    <lineage>
        <taxon>Eukaryota</taxon>
        <taxon>Viridiplantae</taxon>
        <taxon>Chlorophyta</taxon>
        <taxon>core chlorophytes</taxon>
        <taxon>Chlorophyceae</taxon>
        <taxon>CS clade</taxon>
        <taxon>Chlamydomonadales</taxon>
        <taxon>Chlamydomonadaceae</taxon>
        <taxon>Chlamydomonas</taxon>
    </lineage>
</organism>
<evidence type="ECO:0000256" key="2">
    <source>
        <dbReference type="SAM" id="SignalP"/>
    </source>
</evidence>
<dbReference type="RefSeq" id="XP_042914634.1">
    <property type="nucleotide sequence ID" value="XM_043072173.1"/>
</dbReference>
<dbReference type="KEGG" id="cre:CHLRE_17g716613v5"/>
<name>A0A2K3CPZ7_CHLRE</name>
<feature type="signal peptide" evidence="2">
    <location>
        <begin position="1"/>
        <end position="15"/>
    </location>
</feature>
<accession>A0A2K3CPZ7</accession>
<proteinExistence type="predicted"/>
<gene>
    <name evidence="3" type="ORF">CHLRE_17g716613v5</name>
</gene>
<feature type="chain" id="PRO_5014426350" description="Secreted protein" evidence="2">
    <location>
        <begin position="16"/>
        <end position="144"/>
    </location>
</feature>
<feature type="compositionally biased region" description="Basic residues" evidence="1">
    <location>
        <begin position="121"/>
        <end position="135"/>
    </location>
</feature>
<keyword evidence="2" id="KW-0732">Signal</keyword>
<evidence type="ECO:0008006" key="5">
    <source>
        <dbReference type="Google" id="ProtNLM"/>
    </source>
</evidence>
<sequence length="144" mass="15323">MLLLLLLLLRAGLAAVRLHSIATVPTSGRSRLPARTYTCAAAAAGRAGRGDGAARRRIGRRSAGTCSLLHHATVQLQVQHDGRRHLRSEQRVQVQPAVPRTLLPSASCEESVAGPRPPPAARRRRAPGRARRPGRGFRAAAAAT</sequence>
<dbReference type="InParanoid" id="A0A2K3CPZ7"/>